<dbReference type="EMBL" id="JAKWBI020000017">
    <property type="protein sequence ID" value="KAJ2906206.1"/>
    <property type="molecule type" value="Genomic_DNA"/>
</dbReference>
<feature type="region of interest" description="Disordered" evidence="1">
    <location>
        <begin position="1"/>
        <end position="31"/>
    </location>
</feature>
<feature type="compositionally biased region" description="Polar residues" evidence="1">
    <location>
        <begin position="1"/>
        <end position="10"/>
    </location>
</feature>
<feature type="compositionally biased region" description="Low complexity" evidence="1">
    <location>
        <begin position="512"/>
        <end position="529"/>
    </location>
</feature>
<evidence type="ECO:0000313" key="3">
    <source>
        <dbReference type="Proteomes" id="UP001201980"/>
    </source>
</evidence>
<evidence type="ECO:0000256" key="1">
    <source>
        <dbReference type="SAM" id="MobiDB-lite"/>
    </source>
</evidence>
<feature type="compositionally biased region" description="Low complexity" evidence="1">
    <location>
        <begin position="152"/>
        <end position="168"/>
    </location>
</feature>
<sequence length="841" mass="90661">MDPATLSQGGRSRFSKALPAPPPLLDTSSFGVPLDSRSPLSTTLFSPFTVHHQQQPEVHLLPPPQKAVSPENTKPLDSPLPPLPLATPSKMSIPRKPIAGGLPASPMPANRMKQLPQHKDEEELMPPPPPPKKDGVYGKEVQEAGVESPTFSLSSLLSAYTATSTNSAVRSDSENGSRFTSTRNSDSSASPQQDEATGEGAIATPGGNQVKFPPRKESRSYRTGVSSPFNAATSPIPKDKSLPPPPPRQDSLRRPLGLNTTSSQNLSLQRETQEKELPKQPRLVYEYEYESEPEPETDAEAQQQLRPHQEQESEREWEREKKLEKRREEEKQEKRELPVSQVPAAADADAGGLHVQANPGPSLLGLNGASSSPRPELWRRRSNRTDNNLALPDLRLETTNGSTASTPNQRSAPAPVPAPATAPATAPPASSQQQQQQQTGESSGPSVQPPRSTNALPGRNIRPVAARPAPAPPVQHHQNLPTIRSPGADGQMGQNTSRIRRKSLGPRNAVIPTSTSTSASTQPNASSPNKVIHPNVGMAARPPTPEYQNNDVRSPMVETVMSPASPASSPEPAQLQEMPNQSIRRRPVGSRTSPTAPASPIRPTKSPPTFTLLPASSMPALAPSIPEHAADSAQDGSEDASTRDFNTETPQRPVSQLRKAPAGPALTPHMAVVMAAVHGAPMPELPIPVTQSSTMDGKAQAPEHAHRPNSHVYTGIPVMPGTVVDSTPITAVHYQCFKQHKHFRQSPNTNCPLTCQTCQKRDTEMRWRCNWCALRVCRNCLDMLLGSNRDLSLVMEKIAPIKNQISVLEGQNKFGGNATMGGSMMAHSNEQTTFADPISVR</sequence>
<keyword evidence="3" id="KW-1185">Reference proteome</keyword>
<proteinExistence type="predicted"/>
<feature type="compositionally biased region" description="Polar residues" evidence="1">
    <location>
        <begin position="174"/>
        <end position="195"/>
    </location>
</feature>
<dbReference type="Proteomes" id="UP001201980">
    <property type="component" value="Unassembled WGS sequence"/>
</dbReference>
<reference evidence="2" key="1">
    <citation type="submission" date="2022-07" db="EMBL/GenBank/DDBJ databases">
        <title>Draft genome sequence of Zalerion maritima ATCC 34329, a (micro)plastics degrading marine fungus.</title>
        <authorList>
            <person name="Paco A."/>
            <person name="Goncalves M.F.M."/>
            <person name="Rocha-Santos T.A.P."/>
            <person name="Alves A."/>
        </authorList>
    </citation>
    <scope>NUCLEOTIDE SEQUENCE</scope>
    <source>
        <strain evidence="2">ATCC 34329</strain>
    </source>
</reference>
<gene>
    <name evidence="2" type="ORF">MKZ38_002631</name>
</gene>
<dbReference type="AlphaFoldDB" id="A0AAD5RZ65"/>
<feature type="region of interest" description="Disordered" evidence="1">
    <location>
        <begin position="51"/>
        <end position="657"/>
    </location>
</feature>
<feature type="region of interest" description="Disordered" evidence="1">
    <location>
        <begin position="691"/>
        <end position="713"/>
    </location>
</feature>
<name>A0AAD5RZ65_9PEZI</name>
<feature type="compositionally biased region" description="Acidic residues" evidence="1">
    <location>
        <begin position="287"/>
        <end position="299"/>
    </location>
</feature>
<protein>
    <submittedName>
        <fullName evidence="2">Uncharacterized protein</fullName>
    </submittedName>
</protein>
<organism evidence="2 3">
    <name type="scientific">Zalerion maritima</name>
    <dbReference type="NCBI Taxonomy" id="339359"/>
    <lineage>
        <taxon>Eukaryota</taxon>
        <taxon>Fungi</taxon>
        <taxon>Dikarya</taxon>
        <taxon>Ascomycota</taxon>
        <taxon>Pezizomycotina</taxon>
        <taxon>Sordariomycetes</taxon>
        <taxon>Lulworthiomycetidae</taxon>
        <taxon>Lulworthiales</taxon>
        <taxon>Lulworthiaceae</taxon>
        <taxon>Zalerion</taxon>
    </lineage>
</organism>
<feature type="compositionally biased region" description="Basic and acidic residues" evidence="1">
    <location>
        <begin position="131"/>
        <end position="142"/>
    </location>
</feature>
<feature type="compositionally biased region" description="Polar residues" evidence="1">
    <location>
        <begin position="221"/>
        <end position="233"/>
    </location>
</feature>
<feature type="compositionally biased region" description="Low complexity" evidence="1">
    <location>
        <begin position="562"/>
        <end position="573"/>
    </location>
</feature>
<evidence type="ECO:0000313" key="2">
    <source>
        <dbReference type="EMBL" id="KAJ2906206.1"/>
    </source>
</evidence>
<comment type="caution">
    <text evidence="2">The sequence shown here is derived from an EMBL/GenBank/DDBJ whole genome shotgun (WGS) entry which is preliminary data.</text>
</comment>
<accession>A0AAD5RZ65</accession>
<feature type="compositionally biased region" description="Basic and acidic residues" evidence="1">
    <location>
        <begin position="307"/>
        <end position="337"/>
    </location>
</feature>
<feature type="compositionally biased region" description="Polar residues" evidence="1">
    <location>
        <begin position="258"/>
        <end position="270"/>
    </location>
</feature>
<feature type="compositionally biased region" description="Polar residues" evidence="1">
    <location>
        <begin position="397"/>
        <end position="410"/>
    </location>
</feature>
<feature type="compositionally biased region" description="Polar residues" evidence="1">
    <location>
        <begin position="440"/>
        <end position="455"/>
    </location>
</feature>
<feature type="compositionally biased region" description="Low complexity" evidence="1">
    <location>
        <begin position="421"/>
        <end position="439"/>
    </location>
</feature>